<dbReference type="Gene3D" id="3.30.565.10">
    <property type="entry name" value="Histidine kinase-like ATPase, C-terminal domain"/>
    <property type="match status" value="1"/>
</dbReference>
<keyword evidence="3" id="KW-1185">Reference proteome</keyword>
<dbReference type="Proteomes" id="UP000012960">
    <property type="component" value="Unplaced"/>
</dbReference>
<gene>
    <name evidence="1" type="ORF">GSMUA_08460.1</name>
</gene>
<dbReference type="Gramene" id="Ma11_t16590.1">
    <property type="protein sequence ID" value="Ma11_p16590.1"/>
    <property type="gene ID" value="Ma11_g16590"/>
</dbReference>
<name>A0A804L8K8_MUSAM</name>
<organism evidence="2 3">
    <name type="scientific">Musa acuminata subsp. malaccensis</name>
    <name type="common">Wild banana</name>
    <name type="synonym">Musa malaccensis</name>
    <dbReference type="NCBI Taxonomy" id="214687"/>
    <lineage>
        <taxon>Eukaryota</taxon>
        <taxon>Viridiplantae</taxon>
        <taxon>Streptophyta</taxon>
        <taxon>Embryophyta</taxon>
        <taxon>Tracheophyta</taxon>
        <taxon>Spermatophyta</taxon>
        <taxon>Magnoliopsida</taxon>
        <taxon>Liliopsida</taxon>
        <taxon>Zingiberales</taxon>
        <taxon>Musaceae</taxon>
        <taxon>Musa</taxon>
    </lineage>
</organism>
<dbReference type="EMBL" id="HG996475">
    <property type="protein sequence ID" value="CAG1864782.1"/>
    <property type="molecule type" value="Genomic_DNA"/>
</dbReference>
<protein>
    <submittedName>
        <fullName evidence="1">(wild Malaysian banana) hypothetical protein</fullName>
    </submittedName>
</protein>
<reference evidence="2" key="2">
    <citation type="submission" date="2021-05" db="UniProtKB">
        <authorList>
            <consortium name="EnsemblPlants"/>
        </authorList>
    </citation>
    <scope>IDENTIFICATION</scope>
    <source>
        <strain evidence="2">subsp. malaccensis</strain>
    </source>
</reference>
<sequence length="50" mass="5425">MQTILNVAGNAVKFAKEGHVSITASVAKPDFSKDPQTASDEHFYLFVQVS</sequence>
<dbReference type="InParanoid" id="A0A804L8K8"/>
<accession>A0A804L8K8</accession>
<evidence type="ECO:0000313" key="1">
    <source>
        <dbReference type="EMBL" id="CAG1864782.1"/>
    </source>
</evidence>
<evidence type="ECO:0000313" key="3">
    <source>
        <dbReference type="Proteomes" id="UP000012960"/>
    </source>
</evidence>
<proteinExistence type="predicted"/>
<evidence type="ECO:0000313" key="2">
    <source>
        <dbReference type="EnsemblPlants" id="Ma11_p16590.1"/>
    </source>
</evidence>
<dbReference type="AlphaFoldDB" id="A0A804L8K8"/>
<reference evidence="1" key="1">
    <citation type="submission" date="2021-03" db="EMBL/GenBank/DDBJ databases">
        <authorList>
            <consortium name="Genoscope - CEA"/>
            <person name="William W."/>
        </authorList>
    </citation>
    <scope>NUCLEOTIDE SEQUENCE</scope>
    <source>
        <strain evidence="1">Doubled-haploid Pahang</strain>
    </source>
</reference>
<dbReference type="EnsemblPlants" id="Ma11_t16590.1">
    <property type="protein sequence ID" value="Ma11_p16590.1"/>
    <property type="gene ID" value="Ma11_g16590"/>
</dbReference>
<dbReference type="InterPro" id="IPR036890">
    <property type="entry name" value="HATPase_C_sf"/>
</dbReference>